<reference evidence="1 2" key="1">
    <citation type="journal article" date="2015" name="Genome Biol.">
        <title>Comparative genomics of Steinernema reveals deeply conserved gene regulatory networks.</title>
        <authorList>
            <person name="Dillman A.R."/>
            <person name="Macchietto M."/>
            <person name="Porter C.F."/>
            <person name="Rogers A."/>
            <person name="Williams B."/>
            <person name="Antoshechkin I."/>
            <person name="Lee M.M."/>
            <person name="Goodwin Z."/>
            <person name="Lu X."/>
            <person name="Lewis E.E."/>
            <person name="Goodrich-Blair H."/>
            <person name="Stock S.P."/>
            <person name="Adams B.J."/>
            <person name="Sternberg P.W."/>
            <person name="Mortazavi A."/>
        </authorList>
    </citation>
    <scope>NUCLEOTIDE SEQUENCE [LARGE SCALE GENOMIC DNA]</scope>
    <source>
        <strain evidence="1 2">ALL</strain>
    </source>
</reference>
<gene>
    <name evidence="1" type="ORF">L596_013414</name>
</gene>
<dbReference type="EMBL" id="AZBU02000003">
    <property type="protein sequence ID" value="TKR89285.1"/>
    <property type="molecule type" value="Genomic_DNA"/>
</dbReference>
<comment type="caution">
    <text evidence="1">The sequence shown here is derived from an EMBL/GenBank/DDBJ whole genome shotgun (WGS) entry which is preliminary data.</text>
</comment>
<reference evidence="1 2" key="2">
    <citation type="journal article" date="2019" name="G3 (Bethesda)">
        <title>Hybrid Assembly of the Genome of the Entomopathogenic Nematode Steinernema carpocapsae Identifies the X-Chromosome.</title>
        <authorList>
            <person name="Serra L."/>
            <person name="Macchietto M."/>
            <person name="Macias-Munoz A."/>
            <person name="McGill C.J."/>
            <person name="Rodriguez I.M."/>
            <person name="Rodriguez B."/>
            <person name="Murad R."/>
            <person name="Mortazavi A."/>
        </authorList>
    </citation>
    <scope>NUCLEOTIDE SEQUENCE [LARGE SCALE GENOMIC DNA]</scope>
    <source>
        <strain evidence="1 2">ALL</strain>
    </source>
</reference>
<proteinExistence type="predicted"/>
<evidence type="ECO:0000313" key="1">
    <source>
        <dbReference type="EMBL" id="TKR89285.1"/>
    </source>
</evidence>
<dbReference type="AlphaFoldDB" id="A0A4V6A544"/>
<name>A0A4V6A544_STECR</name>
<protein>
    <submittedName>
        <fullName evidence="1">Uncharacterized protein</fullName>
    </submittedName>
</protein>
<evidence type="ECO:0000313" key="2">
    <source>
        <dbReference type="Proteomes" id="UP000298663"/>
    </source>
</evidence>
<keyword evidence="2" id="KW-1185">Reference proteome</keyword>
<organism evidence="1 2">
    <name type="scientific">Steinernema carpocapsae</name>
    <name type="common">Entomopathogenic nematode</name>
    <dbReference type="NCBI Taxonomy" id="34508"/>
    <lineage>
        <taxon>Eukaryota</taxon>
        <taxon>Metazoa</taxon>
        <taxon>Ecdysozoa</taxon>
        <taxon>Nematoda</taxon>
        <taxon>Chromadorea</taxon>
        <taxon>Rhabditida</taxon>
        <taxon>Tylenchina</taxon>
        <taxon>Panagrolaimomorpha</taxon>
        <taxon>Strongyloidoidea</taxon>
        <taxon>Steinernematidae</taxon>
        <taxon>Steinernema</taxon>
    </lineage>
</organism>
<sequence>MPANANSGVSVTRICPQSGTFLTFSRNISDFDFNAQYRLVRDVGVQTQADVSDQPACKRKLRHYRHLHLLSQEHVWIVILYSLKNCFETG</sequence>
<accession>A0A4V6A544</accession>
<dbReference type="Proteomes" id="UP000298663">
    <property type="component" value="Unassembled WGS sequence"/>
</dbReference>